<protein>
    <submittedName>
        <fullName evidence="1">Uncharacterized protein</fullName>
    </submittedName>
</protein>
<keyword evidence="2" id="KW-1185">Reference proteome</keyword>
<dbReference type="EMBL" id="FOSJ01000026">
    <property type="protein sequence ID" value="SFK36506.1"/>
    <property type="molecule type" value="Genomic_DNA"/>
</dbReference>
<name>A0A1I3YZ83_9LACT</name>
<evidence type="ECO:0000313" key="1">
    <source>
        <dbReference type="EMBL" id="SFK36506.1"/>
    </source>
</evidence>
<sequence>MGQIVYTNYWLNRLSDVKKEHGSYVTEEEAIDGIKAWWDLHSEHYPHAQFKRTQSGALEVIYDDDNHYYRIEKRTIEGALPSKNYRLRKAGEIESLRFKHSLHEEAYLFDELAEPLRDRLVIAMADSKKLQDYIYDEDGCPIKKINEK</sequence>
<dbReference type="Proteomes" id="UP000199589">
    <property type="component" value="Unassembled WGS sequence"/>
</dbReference>
<gene>
    <name evidence="1" type="ORF">SAMN04488569_102616</name>
</gene>
<dbReference type="AlphaFoldDB" id="A0A1I3YZ83"/>
<accession>A0A1I3YZ83</accession>
<dbReference type="OrthoDB" id="2166202at2"/>
<proteinExistence type="predicted"/>
<reference evidence="2" key="1">
    <citation type="submission" date="2016-10" db="EMBL/GenBank/DDBJ databases">
        <authorList>
            <person name="Varghese N."/>
            <person name="Submissions S."/>
        </authorList>
    </citation>
    <scope>NUCLEOTIDE SEQUENCE [LARGE SCALE GENOMIC DNA]</scope>
    <source>
        <strain evidence="2">DSM 16108</strain>
    </source>
</reference>
<evidence type="ECO:0000313" key="2">
    <source>
        <dbReference type="Proteomes" id="UP000199589"/>
    </source>
</evidence>
<dbReference type="RefSeq" id="WP_091897795.1">
    <property type="nucleotide sequence ID" value="NZ_FOSJ01000026.1"/>
</dbReference>
<organism evidence="1 2">
    <name type="scientific">Marinilactibacillus piezotolerans</name>
    <dbReference type="NCBI Taxonomy" id="258723"/>
    <lineage>
        <taxon>Bacteria</taxon>
        <taxon>Bacillati</taxon>
        <taxon>Bacillota</taxon>
        <taxon>Bacilli</taxon>
        <taxon>Lactobacillales</taxon>
        <taxon>Carnobacteriaceae</taxon>
        <taxon>Marinilactibacillus</taxon>
    </lineage>
</organism>